<reference evidence="1 2" key="1">
    <citation type="submission" date="2014-06" db="EMBL/GenBank/DDBJ databases">
        <title>Functional and comparative genomic analyses of the Drosophila gut microbiota identify candidate symbiosis factors.</title>
        <authorList>
            <person name="Newell P.D."/>
            <person name="Chaston J.M."/>
            <person name="Douglas A.E."/>
        </authorList>
    </citation>
    <scope>NUCLEOTIDE SEQUENCE [LARGE SCALE GENOMIC DNA]</scope>
    <source>
        <strain evidence="1 2">DmCS_002</strain>
    </source>
</reference>
<dbReference type="PATRIC" id="fig|1614.7.peg.829"/>
<accession>A0A0C1PLL1</accession>
<name>A0A0C1PLL1_9LACO</name>
<sequence>MNNEELNNIVEGRLDKYFEKYPSTPNVEMYKIELKQSIVKDALAKISDEVTINDAINQAFSDFGDIDHAINQVIFKDHGIKD</sequence>
<dbReference type="EMBL" id="JOJZ01000019">
    <property type="protein sequence ID" value="KID41632.1"/>
    <property type="molecule type" value="Genomic_DNA"/>
</dbReference>
<keyword evidence="2" id="KW-1185">Reference proteome</keyword>
<gene>
    <name evidence="1" type="ORF">LfDm3_0874</name>
</gene>
<proteinExistence type="predicted"/>
<dbReference type="OrthoDB" id="2240353at2"/>
<organism evidence="1 2">
    <name type="scientific">Fructilactobacillus fructivorans</name>
    <dbReference type="NCBI Taxonomy" id="1614"/>
    <lineage>
        <taxon>Bacteria</taxon>
        <taxon>Bacillati</taxon>
        <taxon>Bacillota</taxon>
        <taxon>Bacilli</taxon>
        <taxon>Lactobacillales</taxon>
        <taxon>Lactobacillaceae</taxon>
        <taxon>Fructilactobacillus</taxon>
    </lineage>
</organism>
<protein>
    <submittedName>
        <fullName evidence="1">Uncharacterized protein</fullName>
    </submittedName>
</protein>
<dbReference type="RefSeq" id="WP_039144413.1">
    <property type="nucleotide sequence ID" value="NZ_JOJZ01000019.1"/>
</dbReference>
<dbReference type="Proteomes" id="UP000031397">
    <property type="component" value="Unassembled WGS sequence"/>
</dbReference>
<comment type="caution">
    <text evidence="1">The sequence shown here is derived from an EMBL/GenBank/DDBJ whole genome shotgun (WGS) entry which is preliminary data.</text>
</comment>
<dbReference type="GeneID" id="74913539"/>
<evidence type="ECO:0000313" key="2">
    <source>
        <dbReference type="Proteomes" id="UP000031397"/>
    </source>
</evidence>
<evidence type="ECO:0000313" key="1">
    <source>
        <dbReference type="EMBL" id="KID41632.1"/>
    </source>
</evidence>
<dbReference type="AlphaFoldDB" id="A0A0C1PLL1"/>